<evidence type="ECO:0000256" key="3">
    <source>
        <dbReference type="ARBA" id="ARBA00007057"/>
    </source>
</evidence>
<feature type="region of interest" description="Disordered" evidence="9">
    <location>
        <begin position="280"/>
        <end position="310"/>
    </location>
</feature>
<evidence type="ECO:0000256" key="9">
    <source>
        <dbReference type="SAM" id="MobiDB-lite"/>
    </source>
</evidence>
<gene>
    <name evidence="11" type="ORF">MAR_011376</name>
</gene>
<evidence type="ECO:0000256" key="6">
    <source>
        <dbReference type="ARBA" id="ARBA00023125"/>
    </source>
</evidence>
<proteinExistence type="inferred from homology"/>
<evidence type="ECO:0000259" key="10">
    <source>
        <dbReference type="Pfam" id="PF13017"/>
    </source>
</evidence>
<evidence type="ECO:0000313" key="11">
    <source>
        <dbReference type="EMBL" id="WAR25672.1"/>
    </source>
</evidence>
<comment type="subcellular location">
    <subcellularLocation>
        <location evidence="2">Cytoplasm</location>
    </subcellularLocation>
    <subcellularLocation>
        <location evidence="1">Nucleus</location>
    </subcellularLocation>
</comment>
<evidence type="ECO:0000313" key="12">
    <source>
        <dbReference type="Proteomes" id="UP001164746"/>
    </source>
</evidence>
<keyword evidence="8" id="KW-0539">Nucleus</keyword>
<dbReference type="Proteomes" id="UP001164746">
    <property type="component" value="Chromosome 14"/>
</dbReference>
<sequence>VNHPCLNLTISQLVIPTLGDDTHQIPVENFEQADGNYTGLWIHIENFINPNGELSEHPPLYCLGAGENYDAVERCLEWIHGKARLGAPNRIRKVYEIEGLFQELHAHVGNQVSKALLIQSLTSSDWDYEPNTKCKYHDEKEVKDCSLGIVKRYVYAISDSLCKDYDVQLTRAHIPAREDTGRVTVLSPSSMPVCNKQEARLAPKNDTIFVAKEDYAPRGRGLTVGMRDMSLQEPRPVGRGAAPSCHVAAPPTILQGNPGLPIQQPLGLGRGMIACPSLSQRMSQPPGMPAHQYYGDDGDDGDDDDDDVDDMPQVAPVKLPSRIIPAVAIPANQTSKPISQNSNPGNVPRQSAVNGAGDDPFFGAVGVGRRGILELLMTQGRRAGVPLMMAALVPSGDLTSDLRMFTVGFLTKWNG</sequence>
<evidence type="ECO:0000256" key="4">
    <source>
        <dbReference type="ARBA" id="ARBA00022490"/>
    </source>
</evidence>
<accession>A0ABY7FU55</accession>
<keyword evidence="12" id="KW-1185">Reference proteome</keyword>
<feature type="non-terminal residue" evidence="11">
    <location>
        <position position="1"/>
    </location>
</feature>
<organism evidence="11 12">
    <name type="scientific">Mya arenaria</name>
    <name type="common">Soft-shell clam</name>
    <dbReference type="NCBI Taxonomy" id="6604"/>
    <lineage>
        <taxon>Eukaryota</taxon>
        <taxon>Metazoa</taxon>
        <taxon>Spiralia</taxon>
        <taxon>Lophotrochozoa</taxon>
        <taxon>Mollusca</taxon>
        <taxon>Bivalvia</taxon>
        <taxon>Autobranchia</taxon>
        <taxon>Heteroconchia</taxon>
        <taxon>Euheterodonta</taxon>
        <taxon>Imparidentia</taxon>
        <taxon>Neoheterodontei</taxon>
        <taxon>Myida</taxon>
        <taxon>Myoidea</taxon>
        <taxon>Myidae</taxon>
        <taxon>Mya</taxon>
    </lineage>
</organism>
<evidence type="ECO:0000256" key="8">
    <source>
        <dbReference type="ARBA" id="ARBA00023242"/>
    </source>
</evidence>
<feature type="domain" description="Maelstrom" evidence="10">
    <location>
        <begin position="19"/>
        <end position="179"/>
    </location>
</feature>
<protein>
    <submittedName>
        <fullName evidence="11">MAEL-like protein</fullName>
    </submittedName>
</protein>
<keyword evidence="6" id="KW-0238">DNA-binding</keyword>
<evidence type="ECO:0000256" key="7">
    <source>
        <dbReference type="ARBA" id="ARBA00023158"/>
    </source>
</evidence>
<evidence type="ECO:0000256" key="5">
    <source>
        <dbReference type="ARBA" id="ARBA00022782"/>
    </source>
</evidence>
<dbReference type="InterPro" id="IPR039259">
    <property type="entry name" value="Protein_maelstrom"/>
</dbReference>
<dbReference type="EMBL" id="CP111025">
    <property type="protein sequence ID" value="WAR25672.1"/>
    <property type="molecule type" value="Genomic_DNA"/>
</dbReference>
<keyword evidence="7" id="KW-0943">RNA-mediated gene silencing</keyword>
<dbReference type="Pfam" id="PF13017">
    <property type="entry name" value="Maelstrom"/>
    <property type="match status" value="1"/>
</dbReference>
<evidence type="ECO:0000256" key="1">
    <source>
        <dbReference type="ARBA" id="ARBA00004123"/>
    </source>
</evidence>
<keyword evidence="5" id="KW-0221">Differentiation</keyword>
<comment type="similarity">
    <text evidence="3">Belongs to the maelstrom family.</text>
</comment>
<keyword evidence="4" id="KW-0963">Cytoplasm</keyword>
<dbReference type="PANTHER" id="PTHR21358">
    <property type="entry name" value="PROTEIN MAELSTROM HOMOLOG"/>
    <property type="match status" value="1"/>
</dbReference>
<reference evidence="11" key="1">
    <citation type="submission" date="2022-11" db="EMBL/GenBank/DDBJ databases">
        <title>Centuries of genome instability and evolution in soft-shell clam transmissible cancer (bioRxiv).</title>
        <authorList>
            <person name="Hart S.F.M."/>
            <person name="Yonemitsu M.A."/>
            <person name="Giersch R.M."/>
            <person name="Beal B.F."/>
            <person name="Arriagada G."/>
            <person name="Davis B.W."/>
            <person name="Ostrander E.A."/>
            <person name="Goff S.P."/>
            <person name="Metzger M.J."/>
        </authorList>
    </citation>
    <scope>NUCLEOTIDE SEQUENCE</scope>
    <source>
        <strain evidence="11">MELC-2E11</strain>
        <tissue evidence="11">Siphon/mantle</tissue>
    </source>
</reference>
<evidence type="ECO:0000256" key="2">
    <source>
        <dbReference type="ARBA" id="ARBA00004496"/>
    </source>
</evidence>
<dbReference type="InterPro" id="IPR024970">
    <property type="entry name" value="Maelstrom"/>
</dbReference>
<dbReference type="PANTHER" id="PTHR21358:SF4">
    <property type="entry name" value="PROTEIN MAELSTROM HOMOLOG"/>
    <property type="match status" value="1"/>
</dbReference>
<name>A0ABY7FU55_MYAAR</name>
<feature type="compositionally biased region" description="Acidic residues" evidence="9">
    <location>
        <begin position="296"/>
        <end position="310"/>
    </location>
</feature>